<feature type="transmembrane region" description="Helical" evidence="6">
    <location>
        <begin position="1001"/>
        <end position="1023"/>
    </location>
</feature>
<dbReference type="Gene3D" id="1.10.287.70">
    <property type="match status" value="4"/>
</dbReference>
<evidence type="ECO:0000256" key="5">
    <source>
        <dbReference type="SAM" id="MobiDB-lite"/>
    </source>
</evidence>
<evidence type="ECO:0000256" key="4">
    <source>
        <dbReference type="ARBA" id="ARBA00023136"/>
    </source>
</evidence>
<feature type="transmembrane region" description="Helical" evidence="6">
    <location>
        <begin position="1071"/>
        <end position="1098"/>
    </location>
</feature>
<feature type="transmembrane region" description="Helical" evidence="6">
    <location>
        <begin position="381"/>
        <end position="401"/>
    </location>
</feature>
<accession>A0ABQ7SBP2</accession>
<keyword evidence="3 6" id="KW-1133">Transmembrane helix</keyword>
<feature type="compositionally biased region" description="Polar residues" evidence="5">
    <location>
        <begin position="1719"/>
        <end position="1738"/>
    </location>
</feature>
<feature type="transmembrane region" description="Helical" evidence="6">
    <location>
        <begin position="456"/>
        <end position="474"/>
    </location>
</feature>
<evidence type="ECO:0000313" key="9">
    <source>
        <dbReference type="Proteomes" id="UP000825002"/>
    </source>
</evidence>
<feature type="domain" description="Ion transport" evidence="7">
    <location>
        <begin position="45"/>
        <end position="332"/>
    </location>
</feature>
<evidence type="ECO:0000313" key="8">
    <source>
        <dbReference type="EMBL" id="KAG9510801.1"/>
    </source>
</evidence>
<keyword evidence="4 6" id="KW-0472">Membrane</keyword>
<dbReference type="Gene3D" id="1.10.238.10">
    <property type="entry name" value="EF-hand"/>
    <property type="match status" value="1"/>
</dbReference>
<comment type="subcellular location">
    <subcellularLocation>
        <location evidence="1">Membrane</location>
        <topology evidence="1">Multi-pass membrane protein</topology>
    </subcellularLocation>
</comment>
<dbReference type="SUPFAM" id="SSF81324">
    <property type="entry name" value="Voltage-gated potassium channels"/>
    <property type="match status" value="4"/>
</dbReference>
<dbReference type="EMBL" id="JAIFTH010000074">
    <property type="protein sequence ID" value="KAG9510801.1"/>
    <property type="molecule type" value="Genomic_DNA"/>
</dbReference>
<dbReference type="InterPro" id="IPR027359">
    <property type="entry name" value="Volt_channel_dom_sf"/>
</dbReference>
<evidence type="ECO:0000256" key="6">
    <source>
        <dbReference type="SAM" id="Phobius"/>
    </source>
</evidence>
<dbReference type="Pfam" id="PF00520">
    <property type="entry name" value="Ion_trans"/>
    <property type="match status" value="4"/>
</dbReference>
<evidence type="ECO:0000259" key="7">
    <source>
        <dbReference type="Pfam" id="PF00520"/>
    </source>
</evidence>
<feature type="domain" description="Ion transport" evidence="7">
    <location>
        <begin position="386"/>
        <end position="606"/>
    </location>
</feature>
<dbReference type="PANTHER" id="PTHR46141:SF1">
    <property type="entry name" value="SODIUM LEAK CHANNEL NALCN"/>
    <property type="match status" value="1"/>
</dbReference>
<dbReference type="Proteomes" id="UP000825002">
    <property type="component" value="Unassembled WGS sequence"/>
</dbReference>
<sequence length="1818" mass="207547">MTMLGRKQSIKVGEVTLMDQANGPEETLHENTGVSWFSKTSVRQFMRLLAVLSLLSVCANTTHTFAKHPSLLLMTFAIDVFTALVFTTEMAFKIYSRGLFRGTAPYAKDRWCQFDAAMVFFLWISIALQFCEIFHIVGPYSVLSFLRAPRPLIIIRFIRVFMKFSMPKSRIKQIFKRSSQQICNVTLFFVFFMSLFGMLGVQLFGQIEKHCIVNGTTLEHITINDLAIPDTHCSGSTEYGNQCPPGMVCVELHLTKEVVGYNGYDHIGHSLYTVYQTSSQEGWSHLMYSTFDHYPAWKVAAYFVSLIFFLGWMVRNVFIAVFTETFNEIRVQFQQMWGERQSLASGSVPRVLKGDDRGWKLVEVDESPSSARWMPAKAKEFLNSAAFQIMIFMTILANVIMSASIKFEHDGRPREAFYEHIYWWEVGFTMFFNIEVLFKIACLGTHCYWNRTSHKFEFFLAIACTIHIIPALYMTELADFQVLRVIRLIKASPALEDFAYKSFGPGRKLGSLVIFTVCLLVVTSTISMQLFCSLQNYHRFQDFPYAFMSMFQILTQEAWTDVMNETMLRVRDSMGPYIAVYFIMYHLFVSLIVQSLFVAVILDNLELDEDIKKVKQLKAREQSACVSEELPLRLRLFEHFPDSPQMTRLHKSASEFSVPKVRESFMRNFVDESSFGDHITIKNRIRAGLVGPVGRPVHAVTAAANRFSSAKNSRAAAAAKQQQQQASNFKSTNDPSNLKTLNNAINNKKRQSSLKLLSSPSRTTSANKILRKTTIHQLIQESNNQRMSLLNDEHGSVSQKSLPGGSGALLKHVGTQLRSRADRHSSITAKIQQSSYDHLKENGDMMGENLSRNPYDLTIKMLKRKRQQAELKRSQREKDLRENHPLFDTPLFIVGRESRIRMLLKKIAWAKYQYNNRDPITGKHRKSNYKTFHNLLGLVSYLDWIMIVITTLSCISMMFETPTRRVMSTAALQITEWVFVGAMSVELLLKTLANGLVFTPKALLSTAAGIMDSFIYITSLVFVCWMPNQVEPQSFAQFLMILRCVRPLRIFSLIPHMRQVIYELVRGFKSIFLVCTLLFLLCFVFACYGVHIFGGRLARCNDPTIKRREECVGVFLRRVFVTKMNLGAGNDTYPAILVPRVWANPHRFCFDDIGRAMLALFEVLSFKGWVDIREALIKRFDDSGTALLTVDQRRWCDLKKRLKIAQPLHLPPRPDHIKFRAIIYDITQHRVFKRLIAIFVLLNSCLLVTHWDPEESHTISLATISAGFTVIFTIEVIMRMIAFTPRGYWQSRRNRYDLIVTVISCVWVLVHFILTNNLSNSFGFIVVILRFFTITGKHATLQMLMLTVVVSVYKSFFIILGLFILVFFYSLMGVLLFGTVKFGENLSRQANFKSARLGIITMFRIVTGEDWYRMMHDCMIGPPYCTHGKNYWETDCGNFTMSLIFFSSFYIIITHMVLNLLVAIIMENFSLFYSSEEDALLSYTDIRNFQNTWNMVDAQQRGSIPVRRVRFVLRLLKGRLEVDLNKDRLLFKHMCHEMESLHNGEDVSFHDVLSMLSYRSVDIRKSLQFEELIAREELEYLIEEEVAKKTIRQWLDQCLRRVKQQRQQSSLIQGLRLTNMAGAELFSTPKPLPLGTPGLGPEGDHHTSGSGTGGHETGNAFFGPSGRTQTDIGSTSGAVSTGKESTTHGLSATSMTALAASISKFKKRAESATAARADSLSTASGPVQRKLLTSSTEAARSKDERAHQFKRAIKALTNPSGAKINFANINESNESAIQAQTDDDLNKAKLYKPRLTAAINDIHEWWNYTISLPTNESF</sequence>
<protein>
    <submittedName>
        <fullName evidence="8">Sodium leak channel non-selective protein</fullName>
    </submittedName>
</protein>
<proteinExistence type="predicted"/>
<feature type="transmembrane region" description="Helical" evidence="6">
    <location>
        <begin position="970"/>
        <end position="989"/>
    </location>
</feature>
<feature type="transmembrane region" description="Helical" evidence="6">
    <location>
        <begin position="1439"/>
        <end position="1465"/>
    </location>
</feature>
<gene>
    <name evidence="8" type="primary">Nalcn</name>
    <name evidence="8" type="ORF">GZH46_00648</name>
</gene>
<feature type="transmembrane region" description="Helical" evidence="6">
    <location>
        <begin position="299"/>
        <end position="322"/>
    </location>
</feature>
<feature type="transmembrane region" description="Helical" evidence="6">
    <location>
        <begin position="1231"/>
        <end position="1251"/>
    </location>
</feature>
<organism evidence="8 9">
    <name type="scientific">Fragariocoptes setiger</name>
    <dbReference type="NCBI Taxonomy" id="1670756"/>
    <lineage>
        <taxon>Eukaryota</taxon>
        <taxon>Metazoa</taxon>
        <taxon>Ecdysozoa</taxon>
        <taxon>Arthropoda</taxon>
        <taxon>Chelicerata</taxon>
        <taxon>Arachnida</taxon>
        <taxon>Acari</taxon>
        <taxon>Acariformes</taxon>
        <taxon>Trombidiformes</taxon>
        <taxon>Prostigmata</taxon>
        <taxon>Eupodina</taxon>
        <taxon>Eriophyoidea</taxon>
        <taxon>Phytoptidae</taxon>
        <taxon>Fragariocoptes</taxon>
    </lineage>
</organism>
<keyword evidence="2 6" id="KW-0812">Transmembrane</keyword>
<comment type="caution">
    <text evidence="8">The sequence shown here is derived from an EMBL/GenBank/DDBJ whole genome shotgun (WGS) entry which is preliminary data.</text>
</comment>
<feature type="region of interest" description="Disordered" evidence="5">
    <location>
        <begin position="1626"/>
        <end position="1690"/>
    </location>
</feature>
<reference evidence="8 9" key="1">
    <citation type="submission" date="2020-10" db="EMBL/GenBank/DDBJ databases">
        <authorList>
            <person name="Klimov P.B."/>
            <person name="Dyachkov S.M."/>
            <person name="Chetverikov P.E."/>
        </authorList>
    </citation>
    <scope>NUCLEOTIDE SEQUENCE [LARGE SCALE GENOMIC DNA]</scope>
    <source>
        <strain evidence="8">BMOC 18-1129-001#AD2665</strain>
        <tissue evidence="8">Entire mites</tissue>
    </source>
</reference>
<dbReference type="Gene3D" id="1.20.120.350">
    <property type="entry name" value="Voltage-gated potassium channels. Chain C"/>
    <property type="match status" value="4"/>
</dbReference>
<feature type="transmembrane region" description="Helical" evidence="6">
    <location>
        <begin position="1356"/>
        <end position="1378"/>
    </location>
</feature>
<keyword evidence="9" id="KW-1185">Reference proteome</keyword>
<feature type="compositionally biased region" description="Polar residues" evidence="5">
    <location>
        <begin position="1666"/>
        <end position="1689"/>
    </location>
</feature>
<feature type="transmembrane region" description="Helical" evidence="6">
    <location>
        <begin position="543"/>
        <end position="559"/>
    </location>
</feature>
<feature type="transmembrane region" description="Helical" evidence="6">
    <location>
        <begin position="421"/>
        <end position="444"/>
    </location>
</feature>
<name>A0ABQ7SBP2_9ACAR</name>
<feature type="transmembrane region" description="Helical" evidence="6">
    <location>
        <begin position="71"/>
        <end position="95"/>
    </location>
</feature>
<feature type="transmembrane region" description="Helical" evidence="6">
    <location>
        <begin position="579"/>
        <end position="602"/>
    </location>
</feature>
<feature type="transmembrane region" description="Helical" evidence="6">
    <location>
        <begin position="935"/>
        <end position="958"/>
    </location>
</feature>
<evidence type="ECO:0000256" key="2">
    <source>
        <dbReference type="ARBA" id="ARBA00022692"/>
    </source>
</evidence>
<evidence type="ECO:0000256" key="3">
    <source>
        <dbReference type="ARBA" id="ARBA00022989"/>
    </source>
</evidence>
<dbReference type="PANTHER" id="PTHR46141">
    <property type="entry name" value="SODIUM LEAK CHANNEL NON-SELECTIVE PROTEIN"/>
    <property type="match status" value="1"/>
</dbReference>
<evidence type="ECO:0000256" key="1">
    <source>
        <dbReference type="ARBA" id="ARBA00004141"/>
    </source>
</evidence>
<dbReference type="InterPro" id="IPR028823">
    <property type="entry name" value="NALCN"/>
</dbReference>
<feature type="region of interest" description="Disordered" evidence="5">
    <location>
        <begin position="747"/>
        <end position="767"/>
    </location>
</feature>
<feature type="transmembrane region" description="Helical" evidence="6">
    <location>
        <begin position="182"/>
        <end position="204"/>
    </location>
</feature>
<feature type="region of interest" description="Disordered" evidence="5">
    <location>
        <begin position="1714"/>
        <end position="1745"/>
    </location>
</feature>
<feature type="transmembrane region" description="Helical" evidence="6">
    <location>
        <begin position="1257"/>
        <end position="1277"/>
    </location>
</feature>
<feature type="transmembrane region" description="Helical" evidence="6">
    <location>
        <begin position="1298"/>
        <end position="1315"/>
    </location>
</feature>
<feature type="transmembrane region" description="Helical" evidence="6">
    <location>
        <begin position="116"/>
        <end position="136"/>
    </location>
</feature>
<feature type="domain" description="Ion transport" evidence="7">
    <location>
        <begin position="940"/>
        <end position="1178"/>
    </location>
</feature>
<feature type="transmembrane region" description="Helical" evidence="6">
    <location>
        <begin position="509"/>
        <end position="531"/>
    </location>
</feature>
<feature type="domain" description="Ion transport" evidence="7">
    <location>
        <begin position="1229"/>
        <end position="1476"/>
    </location>
</feature>
<dbReference type="InterPro" id="IPR005821">
    <property type="entry name" value="Ion_trans_dom"/>
</dbReference>
<feature type="compositionally biased region" description="Low complexity" evidence="5">
    <location>
        <begin position="753"/>
        <end position="765"/>
    </location>
</feature>